<sequence>MTVELETGTRIRTRKAILDAAVRVLAQDPGASLGQIADAADVGRTTLHRYFPDRADLLAAVTQEAGRRLGDAAVRARLEEGPGLDALLRACQTCLTLGDLLTLLFTETISLEACGDEDGFSRALDDAIARGLADGTLDPRLSPAWLQGTLWSSLYLAWSELREGTSPQHDVVGQLLLTVRKALSA</sequence>
<dbReference type="PANTHER" id="PTHR30055">
    <property type="entry name" value="HTH-TYPE TRANSCRIPTIONAL REGULATOR RUTR"/>
    <property type="match status" value="1"/>
</dbReference>
<dbReference type="InterPro" id="IPR009057">
    <property type="entry name" value="Homeodomain-like_sf"/>
</dbReference>
<feature type="DNA-binding region" description="H-T-H motif" evidence="4">
    <location>
        <begin position="32"/>
        <end position="51"/>
    </location>
</feature>
<gene>
    <name evidence="6" type="ORF">HP550_17945</name>
</gene>
<dbReference type="InterPro" id="IPR001647">
    <property type="entry name" value="HTH_TetR"/>
</dbReference>
<dbReference type="Proteomes" id="UP000565724">
    <property type="component" value="Unassembled WGS sequence"/>
</dbReference>
<organism evidence="6 7">
    <name type="scientific">Cellulomonas humilata</name>
    <dbReference type="NCBI Taxonomy" id="144055"/>
    <lineage>
        <taxon>Bacteria</taxon>
        <taxon>Bacillati</taxon>
        <taxon>Actinomycetota</taxon>
        <taxon>Actinomycetes</taxon>
        <taxon>Micrococcales</taxon>
        <taxon>Cellulomonadaceae</taxon>
        <taxon>Cellulomonas</taxon>
    </lineage>
</organism>
<evidence type="ECO:0000256" key="2">
    <source>
        <dbReference type="ARBA" id="ARBA00023125"/>
    </source>
</evidence>
<keyword evidence="3" id="KW-0804">Transcription</keyword>
<evidence type="ECO:0000256" key="3">
    <source>
        <dbReference type="ARBA" id="ARBA00023163"/>
    </source>
</evidence>
<reference evidence="6 7" key="1">
    <citation type="submission" date="2020-05" db="EMBL/GenBank/DDBJ databases">
        <title>Genome Sequencing of Type Strains.</title>
        <authorList>
            <person name="Lemaire J.F."/>
            <person name="Inderbitzin P."/>
            <person name="Gregorio O.A."/>
            <person name="Collins S.B."/>
            <person name="Wespe N."/>
            <person name="Knight-Connoni V."/>
        </authorList>
    </citation>
    <scope>NUCLEOTIDE SEQUENCE [LARGE SCALE GENOMIC DNA]</scope>
    <source>
        <strain evidence="6 7">ATCC 25174</strain>
    </source>
</reference>
<protein>
    <submittedName>
        <fullName evidence="6">TetR/AcrR family transcriptional regulator</fullName>
    </submittedName>
</protein>
<dbReference type="Pfam" id="PF00440">
    <property type="entry name" value="TetR_N"/>
    <property type="match status" value="1"/>
</dbReference>
<evidence type="ECO:0000259" key="5">
    <source>
        <dbReference type="PROSITE" id="PS50977"/>
    </source>
</evidence>
<keyword evidence="7" id="KW-1185">Reference proteome</keyword>
<comment type="caution">
    <text evidence="6">The sequence shown here is derived from an EMBL/GenBank/DDBJ whole genome shotgun (WGS) entry which is preliminary data.</text>
</comment>
<dbReference type="GO" id="GO:0000976">
    <property type="term" value="F:transcription cis-regulatory region binding"/>
    <property type="evidence" value="ECO:0007669"/>
    <property type="project" value="TreeGrafter"/>
</dbReference>
<evidence type="ECO:0000313" key="7">
    <source>
        <dbReference type="Proteomes" id="UP000565724"/>
    </source>
</evidence>
<keyword evidence="1" id="KW-0805">Transcription regulation</keyword>
<dbReference type="RefSeq" id="WP_175349045.1">
    <property type="nucleotide sequence ID" value="NZ_JABMCI010000070.1"/>
</dbReference>
<dbReference type="AlphaFoldDB" id="A0A7Y6DZK9"/>
<dbReference type="EMBL" id="JABMCI010000070">
    <property type="protein sequence ID" value="NUU19134.1"/>
    <property type="molecule type" value="Genomic_DNA"/>
</dbReference>
<dbReference type="PANTHER" id="PTHR30055:SF234">
    <property type="entry name" value="HTH-TYPE TRANSCRIPTIONAL REGULATOR BETI"/>
    <property type="match status" value="1"/>
</dbReference>
<keyword evidence="2 4" id="KW-0238">DNA-binding</keyword>
<dbReference type="InterPro" id="IPR050109">
    <property type="entry name" value="HTH-type_TetR-like_transc_reg"/>
</dbReference>
<name>A0A7Y6DZK9_9CELL</name>
<evidence type="ECO:0000256" key="4">
    <source>
        <dbReference type="PROSITE-ProRule" id="PRU00335"/>
    </source>
</evidence>
<accession>A0A7Y6DZK9</accession>
<evidence type="ECO:0000256" key="1">
    <source>
        <dbReference type="ARBA" id="ARBA00023015"/>
    </source>
</evidence>
<dbReference type="Gene3D" id="1.10.357.10">
    <property type="entry name" value="Tetracycline Repressor, domain 2"/>
    <property type="match status" value="1"/>
</dbReference>
<dbReference type="GO" id="GO:0003700">
    <property type="term" value="F:DNA-binding transcription factor activity"/>
    <property type="evidence" value="ECO:0007669"/>
    <property type="project" value="TreeGrafter"/>
</dbReference>
<proteinExistence type="predicted"/>
<dbReference type="SUPFAM" id="SSF46689">
    <property type="entry name" value="Homeodomain-like"/>
    <property type="match status" value="1"/>
</dbReference>
<feature type="domain" description="HTH tetR-type" evidence="5">
    <location>
        <begin position="11"/>
        <end position="69"/>
    </location>
</feature>
<dbReference type="PROSITE" id="PS50977">
    <property type="entry name" value="HTH_TETR_2"/>
    <property type="match status" value="1"/>
</dbReference>
<evidence type="ECO:0000313" key="6">
    <source>
        <dbReference type="EMBL" id="NUU19134.1"/>
    </source>
</evidence>